<feature type="compositionally biased region" description="Basic and acidic residues" evidence="1">
    <location>
        <begin position="7"/>
        <end position="21"/>
    </location>
</feature>
<accession>A0ABT0GRB1</accession>
<feature type="compositionally biased region" description="Basic and acidic residues" evidence="1">
    <location>
        <begin position="47"/>
        <end position="64"/>
    </location>
</feature>
<reference evidence="3" key="1">
    <citation type="submission" date="2022-04" db="EMBL/GenBank/DDBJ databases">
        <title>Roseibium sp. CAU 1639 isolated from mud.</title>
        <authorList>
            <person name="Kim W."/>
        </authorList>
    </citation>
    <scope>NUCLEOTIDE SEQUENCE</scope>
    <source>
        <strain evidence="3">CAU 1639</strain>
    </source>
</reference>
<protein>
    <submittedName>
        <fullName evidence="3">DUF5906 domain-containing protein</fullName>
    </submittedName>
</protein>
<keyword evidence="4" id="KW-1185">Reference proteome</keyword>
<name>A0ABT0GRB1_9HYPH</name>
<proteinExistence type="predicted"/>
<feature type="compositionally biased region" description="Low complexity" evidence="1">
    <location>
        <begin position="22"/>
        <end position="31"/>
    </location>
</feature>
<evidence type="ECO:0000313" key="4">
    <source>
        <dbReference type="Proteomes" id="UP001431221"/>
    </source>
</evidence>
<evidence type="ECO:0000259" key="2">
    <source>
        <dbReference type="Pfam" id="PF19263"/>
    </source>
</evidence>
<dbReference type="Pfam" id="PF19263">
    <property type="entry name" value="DUF5906"/>
    <property type="match status" value="1"/>
</dbReference>
<gene>
    <name evidence="3" type="ORF">M0H32_07400</name>
</gene>
<comment type="caution">
    <text evidence="3">The sequence shown here is derived from an EMBL/GenBank/DDBJ whole genome shotgun (WGS) entry which is preliminary data.</text>
</comment>
<feature type="region of interest" description="Disordered" evidence="1">
    <location>
        <begin position="1"/>
        <end position="97"/>
    </location>
</feature>
<dbReference type="EMBL" id="JALNMJ010000004">
    <property type="protein sequence ID" value="MCK7611979.1"/>
    <property type="molecule type" value="Genomic_DNA"/>
</dbReference>
<dbReference type="RefSeq" id="WP_248152736.1">
    <property type="nucleotide sequence ID" value="NZ_JALNMJ010000004.1"/>
</dbReference>
<feature type="domain" description="NrS-1 polymerase-like helicase" evidence="2">
    <location>
        <begin position="259"/>
        <end position="366"/>
    </location>
</feature>
<dbReference type="InterPro" id="IPR045455">
    <property type="entry name" value="NrS-1_pol-like_helicase"/>
</dbReference>
<dbReference type="Proteomes" id="UP001431221">
    <property type="component" value="Unassembled WGS sequence"/>
</dbReference>
<evidence type="ECO:0000256" key="1">
    <source>
        <dbReference type="SAM" id="MobiDB-lite"/>
    </source>
</evidence>
<organism evidence="3 4">
    <name type="scientific">Roseibium sediminicola</name>
    <dbReference type="NCBI Taxonomy" id="2933272"/>
    <lineage>
        <taxon>Bacteria</taxon>
        <taxon>Pseudomonadati</taxon>
        <taxon>Pseudomonadota</taxon>
        <taxon>Alphaproteobacteria</taxon>
        <taxon>Hyphomicrobiales</taxon>
        <taxon>Stappiaceae</taxon>
        <taxon>Roseibium</taxon>
    </lineage>
</organism>
<evidence type="ECO:0000313" key="3">
    <source>
        <dbReference type="EMBL" id="MCK7611979.1"/>
    </source>
</evidence>
<sequence>MAKKKKSADDAKPDVHKKLLEELTGGKTTETQAEGDQDQRGISPSEGAEKAGKKGVEQIREIIEHASQPGAVDYQDDHLSEDDNDTGNDTGSSAPVPQEWGYSLEKLNAEWALVLIGSKVAMVREQPHAKEEDRVRVVQVDSFHRLYNNRPTQVMGADGKIKTISWSKRWESERHRRQFDGIEFWPNPEGGKGTRGYLNLWQGFSYRPDPNAGSWNVLKDHMLTNICNADMDLFNWVFAWFAHMFQRPRERPGTAIVVRGLMGAGKSLVGEIMGSLIAPHFFQVDDPRYITGQFNAHMSACLLLQAEEAVWAGDKVAEGRLKGLITSKTQMIESKGVDPYRLDNFVRIMMTSNEDWVVPAGKDERRYCVLDCAPNVKENHEYFGEMMAELDKGGRQALLADLLSFDLSTVNLRKIPRTGALLQQKLRSLDSVDQFIFERLYEGTLLRADDNWQPFNQIVKQTLYEEYLTSADKVGIKRRADLNQFGKSLMKLIPTIREARPRASDGLRPRVYIFPELEDCRRSFEEAVGQAVDWPTEEAETSFHSEQSAFGETG</sequence>